<dbReference type="PANTHER" id="PTHR32305:SF17">
    <property type="entry name" value="TRNA NUCLEASE WAPA"/>
    <property type="match status" value="1"/>
</dbReference>
<name>A0A7X5VJN3_9ACTN</name>
<dbReference type="EMBL" id="JAASRO010000001">
    <property type="protein sequence ID" value="NIK62309.1"/>
    <property type="molecule type" value="Genomic_DNA"/>
</dbReference>
<comment type="caution">
    <text evidence="3">The sequence shown here is derived from an EMBL/GenBank/DDBJ whole genome shotgun (WGS) entry which is preliminary data.</text>
</comment>
<feature type="region of interest" description="Disordered" evidence="1">
    <location>
        <begin position="2528"/>
        <end position="2548"/>
    </location>
</feature>
<dbReference type="SUPFAM" id="SSF51294">
    <property type="entry name" value="Hedgehog/intein (Hint) domain"/>
    <property type="match status" value="1"/>
</dbReference>
<dbReference type="InterPro" id="IPR036844">
    <property type="entry name" value="Hint_dom_sf"/>
</dbReference>
<feature type="compositionally biased region" description="Low complexity" evidence="1">
    <location>
        <begin position="17"/>
        <end position="26"/>
    </location>
</feature>
<dbReference type="GO" id="GO:0016539">
    <property type="term" value="P:intein-mediated protein splicing"/>
    <property type="evidence" value="ECO:0007669"/>
    <property type="project" value="InterPro"/>
</dbReference>
<dbReference type="Pfam" id="PF05593">
    <property type="entry name" value="RHS_repeat"/>
    <property type="match status" value="3"/>
</dbReference>
<dbReference type="PROSITE" id="PS50817">
    <property type="entry name" value="INTEIN_N_TER"/>
    <property type="match status" value="1"/>
</dbReference>
<feature type="region of interest" description="Disordered" evidence="1">
    <location>
        <begin position="2630"/>
        <end position="2663"/>
    </location>
</feature>
<dbReference type="InterPro" id="IPR006141">
    <property type="entry name" value="Intein_N"/>
</dbReference>
<dbReference type="InterPro" id="IPR033803">
    <property type="entry name" value="CBD-like_Golvesin-Xly"/>
</dbReference>
<reference evidence="3 4" key="1">
    <citation type="submission" date="2020-03" db="EMBL/GenBank/DDBJ databases">
        <title>Sequencing the genomes of 1000 actinobacteria strains.</title>
        <authorList>
            <person name="Klenk H.-P."/>
        </authorList>
    </citation>
    <scope>NUCLEOTIDE SEQUENCE [LARGE SCALE GENOMIC DNA]</scope>
    <source>
        <strain evidence="3 4">DSM 45490</strain>
    </source>
</reference>
<dbReference type="InterPro" id="IPR050708">
    <property type="entry name" value="T6SS_VgrG/RHS"/>
</dbReference>
<gene>
    <name evidence="3" type="ORF">BJY22_008026</name>
</gene>
<dbReference type="PROSITE" id="PS50818">
    <property type="entry name" value="INTEIN_C_TER"/>
    <property type="match status" value="1"/>
</dbReference>
<dbReference type="NCBIfam" id="NF033679">
    <property type="entry name" value="DNRLRE_dom"/>
    <property type="match status" value="2"/>
</dbReference>
<protein>
    <submittedName>
        <fullName evidence="3">RHS repeat-associated protein</fullName>
    </submittedName>
</protein>
<feature type="region of interest" description="Disordered" evidence="1">
    <location>
        <begin position="731"/>
        <end position="755"/>
    </location>
</feature>
<dbReference type="PANTHER" id="PTHR32305">
    <property type="match status" value="1"/>
</dbReference>
<feature type="region of interest" description="Disordered" evidence="1">
    <location>
        <begin position="1"/>
        <end position="46"/>
    </location>
</feature>
<dbReference type="NCBIfam" id="TIGR01643">
    <property type="entry name" value="YD_repeat_2x"/>
    <property type="match status" value="7"/>
</dbReference>
<dbReference type="Proteomes" id="UP000555407">
    <property type="component" value="Unassembled WGS sequence"/>
</dbReference>
<dbReference type="GO" id="GO:0005975">
    <property type="term" value="P:carbohydrate metabolic process"/>
    <property type="evidence" value="ECO:0007669"/>
    <property type="project" value="UniProtKB-ARBA"/>
</dbReference>
<feature type="compositionally biased region" description="Basic and acidic residues" evidence="1">
    <location>
        <begin position="29"/>
        <end position="38"/>
    </location>
</feature>
<sequence length="3001" mass="324908">MGPLAPPVPARVVNASKATAGAATGKPTRVRELEERRTATSSSYRMSDGTTQVVLSTEPVHYKDSKGKWQPVDTKVTAGSGEDSFENAKNNFRTRFGKSSDRLLTFEAGGDSISLGAAGEKRALTALTKDSSVAFPDVFGTADVRYYVSRTGVKETVVLTTAADAADEYTFELRTSGLTAKAQPDGSIGFFKKNDDERPKYVIPAPNMYDSSAQNRPGQPGYSEKITQVISQQGGKTLLTLKPDRSWLAAKERVYPILIDPTIVIVPDPAAAQDTSISEANANTSYGTNPTVLVGDDLSHNTWRGLLKFDLSMIPSTTTIRSADLNVHYGAGFGGDYKLPLSAVKVTSDWSESTATWSSMSTAWNGTYASNTVMVDDQDTLSASYEGLWKYQSNTSAVNGSFSYAPTETTPDTFTWNARVPSDGDYQVQGFYFQSSVRGKLPTTLVGATADGQVTTQNVTWDQTAGVVGGAQWYTLGTIHSRPGNTTQVKITRQQSPVAATIPVADAMRWTKYSTATKQVGDRDGWHSYAMGSYVQSWLNGSSPNYGVMLKAVDENPATAPAGGLYYSASEDTYGGETAARPNLVVTYDEPGVALNPPSTINASGAELTWSKYVDPTPADDDDLVEYQIFRGCRALPGDTCTTPVGDYFSNTAPAALTLVGTVRPDVTSFTDTTAKPSALKSTGQPDPATYSYWVVARLVGDGASNGKAASNVQTVTMPREGRILRSFSGDISDTTLSKSQPTTNLSRPDGGGGTPNTRYWVQVGNNHPTYGAERGVFKFDTAAIKQGTKVTDARVELFSNYGSGTGQADFDLYGLTKDFVETEATWNQATSTINWTAAGGDYDPALLGSARPNDNAQRLTFASAGLLTKLQSWVDNPGNNHGLLLRTRVEAPDAAGQQLISVTNGESPDTLFRPRLWIEHLASNAAETYRADEMPERFVPGTTITTPVTVTNTSNQAWPADAQLSYRWTEPDSTTDITVSGDRNFVPLGKALAAGESVRLNLPIRTPIQADSGTKRLAYDLYLDLWWFNPDRGTSGEYEWFSVTHPPSSNTMPPSQGCAVVTTGYLCVDRYVEDPGSNQLGLEKFLSYTGEETGGGSQLLTNLYEGNVVWSYDALSNPSIGPSAFVRLAYNSMDGTTTRAGFGFSVQAATLTRLGSDLSVPTGGSVSNLMTFIDGDGTTHTYKLATETPSLLTYTRPPGVGLDLTRDLTADADHQWVFTRPDGTRFYFNQDTGRQTSVVDRNGNTMTYAYDTSGRLTTVTDASNRQVLTLGYEPGGTRKLVWIRDISGRALKFNYNVSSQLIKLEDGGQFDTATQTFGAGAPVKAFQFAYTDTNNNGNTKLISIKDPRNAETKVQYFTSTENSTYASWPKSYTDRRNNNTTFSYADPDGSAAQDLVATVTDVNGSTPSVTTYRMDGYGRTTSILDANQNATGGTKATLLAWDNDHNVIRLQEPNGAVSTWEYDPKTGYPLVVRDAMAVKNGLPGVVLTYQTLTTGAKPTVLLSKKSAAGRTDTFTYDANGNVKTVKDGRGFGPTYTYNANGTLATATDARGNATQYGADSNYHASGYPLSITDPELAKTEFTYDDRGNVLQVKDALLRVTTAEYDAFGRPTKVSEPYDGTVVRTTATDYDLNDNVTKQTAPNGAQSVSTYDAADNLLSKTLPDNNTTGRQLAYTYDVLGRKVTETAPKGVATTTDPNDFITKYTYDRIGQVLKVETPFIDSTGATQTPTTTYEYDEVGNQVTVIDPLRNASPATDYTSKTVYDLNHRPTAVTDAAGYTSKTVYDADGLVTAEVNQTGHTKTTKYDEAGQPIEVSVPHTPIGGHQEQRTTKLTYDEAGNVTRQTRPSGRYSETVYDKLNRPIQNKSAFDTATTLYKTPSSTFIQYYPTGEIKAQSEPTFAATAPPAAQWTNFTYYASGEIKTSTDPWQITATYGYNQLGQQTDRSLTVPGDDAKRTQAWGYYPDGALQSRSDTAAQQPVDVVDNADAWQTTSTGTWATAPGGTNTQGADYRYHPAAAAGTPEAADTFNWRVLPDVAGSFDVYASCPVRTDATTAATYTINHSTGAATKTVDQKACTAATPWVNLGNYSFPNGVAKTITLKPSADGVVSADAIKLVSTKPVETRSFTYSYDLNGQQTEVKDTNPNAATDTYKITTDGLARTTKVEEFKGATNKATTDYTYDLDSNILSTNAQRQPDSGTGSPAVGRYTGYTWDVRNLVDTVKAGTSPTEALDTWSYTYDGRGLRSTITKPNGNLATFTYHEDGLPRIQTEKTSGGKLVSSHSLRYHPDGDRSLDVAKVLQANSSLYLDQASSYAYTPARHLAAVTKTGVDRGDNEAYEYDAAGNTVKQTIGATTSTMTYDRNRLIKTVTGATTLNHRYDPFGRATTVDVGSQMVEQNAYDGYDRLTRQQKFDTVGNPTFTRNQTYDPFDRVVNQSEKVGTNASISTRYTFIGLADQIAIEEERDTAGVWKVAKSYSYGASGENLSLVDSPVNGTTSKKMFYGANPRGDVETLTDASTGETTSTYRYTAYGQPDKAGTTGDDEIHDDPARDADIVNPYRFNSKRFDGATGTYDMGFREYNPGLNRFLTRDMFNGALTDLALGTDPWNANRYMFAGGNPITGVERDGHCAFDPESESACGRPVTRTPNSGATPEPVTEKIGSRDVSAPDEGAYEQAYDVARSKLVGDQRGQGQEYMVGCNSTETWIVIRGKRTTCGMSDVWFSRLFAEEMCRQPGIECSGYDPTGSSVGFNDGPIIPMADGPPATCRANSFTGATLVLLADGTRKPIRDVKLGDWVMAADPVTGERGPREVIDLIRHGGLHTMVMIRLIGGTTIDATDRHPFWVESRGDWVDAIDLKPGDIVGTANGRRLTVENISISEQDLIAYNLTVAGLHTYHVSQSEVLVHNCIIRNSHLAGSTHPKSGVPFDKNGFPDFSAWRHPEVPDVRIQLTGSRSQDFRLANEAAGLARTPSGYTWHHHQDVGLMQLIRSDVHRMTGHTGGFSLR</sequence>
<dbReference type="Pfam" id="PF12639">
    <property type="entry name" value="Colicin-DNase"/>
    <property type="match status" value="1"/>
</dbReference>
<feature type="compositionally biased region" description="Polar residues" evidence="1">
    <location>
        <begin position="731"/>
        <end position="747"/>
    </location>
</feature>
<dbReference type="Gene3D" id="2.170.16.10">
    <property type="entry name" value="Hedgehog/Intein (Hint) domain"/>
    <property type="match status" value="1"/>
</dbReference>
<evidence type="ECO:0000313" key="3">
    <source>
        <dbReference type="EMBL" id="NIK62309.1"/>
    </source>
</evidence>
<dbReference type="InterPro" id="IPR030934">
    <property type="entry name" value="Intein_C"/>
</dbReference>
<evidence type="ECO:0000256" key="1">
    <source>
        <dbReference type="SAM" id="MobiDB-lite"/>
    </source>
</evidence>
<dbReference type="NCBIfam" id="TIGR01443">
    <property type="entry name" value="intein_Cterm"/>
    <property type="match status" value="1"/>
</dbReference>
<evidence type="ECO:0000259" key="2">
    <source>
        <dbReference type="SMART" id="SM00306"/>
    </source>
</evidence>
<dbReference type="NCBIfam" id="TIGR03696">
    <property type="entry name" value="Rhs_assc_core"/>
    <property type="match status" value="1"/>
</dbReference>
<organism evidence="3 4">
    <name type="scientific">Kribbella shirazensis</name>
    <dbReference type="NCBI Taxonomy" id="1105143"/>
    <lineage>
        <taxon>Bacteria</taxon>
        <taxon>Bacillati</taxon>
        <taxon>Actinomycetota</taxon>
        <taxon>Actinomycetes</taxon>
        <taxon>Propionibacteriales</taxon>
        <taxon>Kribbellaceae</taxon>
        <taxon>Kribbella</taxon>
    </lineage>
</organism>
<accession>A0A7X5VJN3</accession>
<dbReference type="Gene3D" id="2.180.10.10">
    <property type="entry name" value="RHS repeat-associated core"/>
    <property type="match status" value="3"/>
</dbReference>
<dbReference type="Pfam" id="PF07591">
    <property type="entry name" value="PT-HINT"/>
    <property type="match status" value="1"/>
</dbReference>
<dbReference type="InterPro" id="IPR013783">
    <property type="entry name" value="Ig-like_fold"/>
</dbReference>
<dbReference type="SMART" id="SM00306">
    <property type="entry name" value="HintN"/>
    <property type="match status" value="1"/>
</dbReference>
<dbReference type="InterPro" id="IPR003587">
    <property type="entry name" value="Hint_dom_N"/>
</dbReference>
<proteinExistence type="predicted"/>
<dbReference type="Gene3D" id="2.60.40.10">
    <property type="entry name" value="Immunoglobulins"/>
    <property type="match status" value="1"/>
</dbReference>
<keyword evidence="4" id="KW-1185">Reference proteome</keyword>
<dbReference type="RefSeq" id="WP_167217354.1">
    <property type="nucleotide sequence ID" value="NZ_JAASRO010000001.1"/>
</dbReference>
<dbReference type="InterPro" id="IPR022385">
    <property type="entry name" value="Rhs_assc_core"/>
</dbReference>
<dbReference type="InterPro" id="IPR006530">
    <property type="entry name" value="YD"/>
</dbReference>
<dbReference type="CDD" id="cd00081">
    <property type="entry name" value="Hint"/>
    <property type="match status" value="1"/>
</dbReference>
<dbReference type="Pfam" id="PF25275">
    <property type="entry name" value="Golvesin_C"/>
    <property type="match status" value="2"/>
</dbReference>
<evidence type="ECO:0000313" key="4">
    <source>
        <dbReference type="Proteomes" id="UP000555407"/>
    </source>
</evidence>
<feature type="domain" description="Hint" evidence="2">
    <location>
        <begin position="2765"/>
        <end position="2863"/>
    </location>
</feature>
<dbReference type="InterPro" id="IPR031325">
    <property type="entry name" value="RHS_repeat"/>
</dbReference>